<proteinExistence type="predicted"/>
<evidence type="ECO:0000313" key="2">
    <source>
        <dbReference type="Proteomes" id="UP000324800"/>
    </source>
</evidence>
<dbReference type="Proteomes" id="UP000324800">
    <property type="component" value="Unassembled WGS sequence"/>
</dbReference>
<reference evidence="1 2" key="1">
    <citation type="submission" date="2019-03" db="EMBL/GenBank/DDBJ databases">
        <title>Single cell metagenomics reveals metabolic interactions within the superorganism composed of flagellate Streblomastix strix and complex community of Bacteroidetes bacteria on its surface.</title>
        <authorList>
            <person name="Treitli S.C."/>
            <person name="Kolisko M."/>
            <person name="Husnik F."/>
            <person name="Keeling P."/>
            <person name="Hampl V."/>
        </authorList>
    </citation>
    <scope>NUCLEOTIDE SEQUENCE [LARGE SCALE GENOMIC DNA]</scope>
    <source>
        <strain evidence="1">ST1C</strain>
    </source>
</reference>
<organism evidence="1 2">
    <name type="scientific">Streblomastix strix</name>
    <dbReference type="NCBI Taxonomy" id="222440"/>
    <lineage>
        <taxon>Eukaryota</taxon>
        <taxon>Metamonada</taxon>
        <taxon>Preaxostyla</taxon>
        <taxon>Oxymonadida</taxon>
        <taxon>Streblomastigidae</taxon>
        <taxon>Streblomastix</taxon>
    </lineage>
</organism>
<dbReference type="AlphaFoldDB" id="A0A5J4TPA1"/>
<accession>A0A5J4TPA1</accession>
<dbReference type="EMBL" id="SNRW01027983">
    <property type="protein sequence ID" value="KAA6359702.1"/>
    <property type="molecule type" value="Genomic_DNA"/>
</dbReference>
<name>A0A5J4TPA1_9EUKA</name>
<protein>
    <submittedName>
        <fullName evidence="1">Uncharacterized protein</fullName>
    </submittedName>
</protein>
<gene>
    <name evidence="1" type="ORF">EZS28_044771</name>
</gene>
<evidence type="ECO:0000313" key="1">
    <source>
        <dbReference type="EMBL" id="KAA6359702.1"/>
    </source>
</evidence>
<sequence>MIPPEKPDIVYLLAEPTENDVFAYKKFNVRIVNMQNAAVGDREPQNSISQINNARFEKLDIQNICFNVENEEAIVNIIREQRIVNFPTQVFRSQSSNFPYSGFTEQSGAMQSIMTFSNIKSLFMTFAMPQYPTWFYPILFYDFDLIIDQRHVVPQPYNALTQTVNGLMFDCFVDQDVVSAPSDLYHSLTFENLNCSDKGDFYGRGDVNVFITTTLFVGAKASKTLYPNKYMLAWKLATDDSFMRGYNSSKHGARTNIQVILHGNLTKAILDNTDTNKEQNQNDFNQFIGTRAYPDPCKASITPMMHYLCDSFVRIVFDDSSMPQVLNIDVIGELGGSTVNAG</sequence>
<comment type="caution">
    <text evidence="1">The sequence shown here is derived from an EMBL/GenBank/DDBJ whole genome shotgun (WGS) entry which is preliminary data.</text>
</comment>